<comment type="caution">
    <text evidence="2">The sequence shown here is derived from an EMBL/GenBank/DDBJ whole genome shotgun (WGS) entry which is preliminary data.</text>
</comment>
<accession>A0A2W5TTS7</accession>
<dbReference type="Proteomes" id="UP000249061">
    <property type="component" value="Unassembled WGS sequence"/>
</dbReference>
<sequence>MSNVFELLNAGGQFTGMTFQPGTPPLRDPLRFIGWRRVKKHWEIVTTGLSEFAGKETRDPKRSGFGVEFVLRIGVEDGEEDPPEAWTFDLLMPLARMIFWSSQIPRSGSVLSFDDIEEFEGARYRVYDEAKPFGTKARPLEFVKRDGFLAKVHRAMRVDSKAGFGVWNTPVASEFAGLGFVNDQTFGVMKTDTGPVRWLRCLPLKRGESLKSFPANGILKRG</sequence>
<proteinExistence type="predicted"/>
<evidence type="ECO:0000313" key="2">
    <source>
        <dbReference type="EMBL" id="PZR17417.1"/>
    </source>
</evidence>
<dbReference type="InterPro" id="IPR037181">
    <property type="entry name" value="SUFU_N"/>
</dbReference>
<evidence type="ECO:0000313" key="3">
    <source>
        <dbReference type="Proteomes" id="UP000249061"/>
    </source>
</evidence>
<dbReference type="InterPro" id="IPR020941">
    <property type="entry name" value="SUFU-like_domain"/>
</dbReference>
<organism evidence="2 3">
    <name type="scientific">Archangium gephyra</name>
    <dbReference type="NCBI Taxonomy" id="48"/>
    <lineage>
        <taxon>Bacteria</taxon>
        <taxon>Pseudomonadati</taxon>
        <taxon>Myxococcota</taxon>
        <taxon>Myxococcia</taxon>
        <taxon>Myxococcales</taxon>
        <taxon>Cystobacterineae</taxon>
        <taxon>Archangiaceae</taxon>
        <taxon>Archangium</taxon>
    </lineage>
</organism>
<feature type="domain" description="Suppressor of fused-like" evidence="1">
    <location>
        <begin position="38"/>
        <end position="116"/>
    </location>
</feature>
<name>A0A2W5TTS7_9BACT</name>
<dbReference type="AlphaFoldDB" id="A0A2W5TTS7"/>
<protein>
    <recommendedName>
        <fullName evidence="1">Suppressor of fused-like domain-containing protein</fullName>
    </recommendedName>
</protein>
<dbReference type="EMBL" id="QFQP01000002">
    <property type="protein sequence ID" value="PZR17417.1"/>
    <property type="molecule type" value="Genomic_DNA"/>
</dbReference>
<gene>
    <name evidence="2" type="ORF">DI536_03585</name>
</gene>
<reference evidence="2 3" key="1">
    <citation type="submission" date="2017-08" db="EMBL/GenBank/DDBJ databases">
        <title>Infants hospitalized years apart are colonized by the same room-sourced microbial strains.</title>
        <authorList>
            <person name="Brooks B."/>
            <person name="Olm M.R."/>
            <person name="Firek B.A."/>
            <person name="Baker R."/>
            <person name="Thomas B.C."/>
            <person name="Morowitz M.J."/>
            <person name="Banfield J.F."/>
        </authorList>
    </citation>
    <scope>NUCLEOTIDE SEQUENCE [LARGE SCALE GENOMIC DNA]</scope>
    <source>
        <strain evidence="2">S2_003_000_R2_14</strain>
    </source>
</reference>
<dbReference type="Pfam" id="PF05076">
    <property type="entry name" value="SUFU"/>
    <property type="match status" value="1"/>
</dbReference>
<evidence type="ECO:0000259" key="1">
    <source>
        <dbReference type="Pfam" id="PF05076"/>
    </source>
</evidence>
<dbReference type="SUPFAM" id="SSF103359">
    <property type="entry name" value="Suppressor of Fused, N-terminal domain"/>
    <property type="match status" value="1"/>
</dbReference>